<protein>
    <recommendedName>
        <fullName evidence="1">Kazal-like domain-containing protein</fullName>
    </recommendedName>
</protein>
<dbReference type="OrthoDB" id="10367656at2759"/>
<dbReference type="AlphaFoldDB" id="A0A9J6CR71"/>
<comment type="caution">
    <text evidence="2">The sequence shown here is derived from an EMBL/GenBank/DDBJ whole genome shotgun (WGS) entry which is preliminary data.</text>
</comment>
<proteinExistence type="predicted"/>
<organism evidence="2 3">
    <name type="scientific">Polypedilum vanderplanki</name>
    <name type="common">Sleeping chironomid midge</name>
    <dbReference type="NCBI Taxonomy" id="319348"/>
    <lineage>
        <taxon>Eukaryota</taxon>
        <taxon>Metazoa</taxon>
        <taxon>Ecdysozoa</taxon>
        <taxon>Arthropoda</taxon>
        <taxon>Hexapoda</taxon>
        <taxon>Insecta</taxon>
        <taxon>Pterygota</taxon>
        <taxon>Neoptera</taxon>
        <taxon>Endopterygota</taxon>
        <taxon>Diptera</taxon>
        <taxon>Nematocera</taxon>
        <taxon>Chironomoidea</taxon>
        <taxon>Chironomidae</taxon>
        <taxon>Chironominae</taxon>
        <taxon>Polypedilum</taxon>
        <taxon>Polypedilum</taxon>
    </lineage>
</organism>
<name>A0A9J6CR71_POLVA</name>
<feature type="domain" description="Kazal-like" evidence="1">
    <location>
        <begin position="15"/>
        <end position="73"/>
    </location>
</feature>
<gene>
    <name evidence="2" type="ORF">PVAND_013602</name>
</gene>
<dbReference type="Gene3D" id="3.30.60.30">
    <property type="match status" value="1"/>
</dbReference>
<dbReference type="InterPro" id="IPR002350">
    <property type="entry name" value="Kazal_dom"/>
</dbReference>
<dbReference type="Proteomes" id="UP001107558">
    <property type="component" value="Chromosome 1"/>
</dbReference>
<sequence length="73" mass="8202">MILIISSLPTSYEEVEIPEDCAQACPHHDGNFLCAKNTVTGQLGTFESECIFGRYNSCIKTTQQYEFVKYGKC</sequence>
<accession>A0A9J6CR71</accession>
<evidence type="ECO:0000259" key="1">
    <source>
        <dbReference type="PROSITE" id="PS51465"/>
    </source>
</evidence>
<reference evidence="2" key="1">
    <citation type="submission" date="2021-03" db="EMBL/GenBank/DDBJ databases">
        <title>Chromosome level genome of the anhydrobiotic midge Polypedilum vanderplanki.</title>
        <authorList>
            <person name="Yoshida Y."/>
            <person name="Kikawada T."/>
            <person name="Gusev O."/>
        </authorList>
    </citation>
    <scope>NUCLEOTIDE SEQUENCE</scope>
    <source>
        <strain evidence="2">NIAS01</strain>
        <tissue evidence="2">Whole body or cell culture</tissue>
    </source>
</reference>
<dbReference type="EMBL" id="JADBJN010000001">
    <property type="protein sequence ID" value="KAG5684367.1"/>
    <property type="molecule type" value="Genomic_DNA"/>
</dbReference>
<keyword evidence="3" id="KW-1185">Reference proteome</keyword>
<dbReference type="PROSITE" id="PS51465">
    <property type="entry name" value="KAZAL_2"/>
    <property type="match status" value="1"/>
</dbReference>
<evidence type="ECO:0000313" key="2">
    <source>
        <dbReference type="EMBL" id="KAG5684367.1"/>
    </source>
</evidence>
<evidence type="ECO:0000313" key="3">
    <source>
        <dbReference type="Proteomes" id="UP001107558"/>
    </source>
</evidence>